<dbReference type="Proteomes" id="UP000076532">
    <property type="component" value="Unassembled WGS sequence"/>
</dbReference>
<evidence type="ECO:0000313" key="1">
    <source>
        <dbReference type="EMBL" id="KZP09669.1"/>
    </source>
</evidence>
<sequence length="282" mass="32327">MYQGLYFFILRRKHCPHDAGCLTRPLLERQHILGRSDTHNVQYQEPRIIIHVRERERLEDGNHKHRCDGTGAELAQHKLGHNNILGTGVLGVYQATSCFRITLTVTVLALLLPGSQQCHFLKTRVKASCSATRTMADTWYNQCVLFSIKVLDHMKMGEKEGPSFELLEDGQIGDEKNYEHNYKSQVITEYMLLCTSGETSSKKLCAFHRGHPRQAQTHCARDKKRKQEELVVGRRRWEEAMGLFFTLEECTLPGVLGIQVVYISAAKYFLTEMLGLYPYVPV</sequence>
<keyword evidence="2" id="KW-1185">Reference proteome</keyword>
<name>A0A165YKV6_9AGAM</name>
<gene>
    <name evidence="1" type="ORF">FIBSPDRAFT_900342</name>
</gene>
<dbReference type="AlphaFoldDB" id="A0A165YKV6"/>
<reference evidence="1 2" key="1">
    <citation type="journal article" date="2016" name="Mol. Biol. Evol.">
        <title>Comparative Genomics of Early-Diverging Mushroom-Forming Fungi Provides Insights into the Origins of Lignocellulose Decay Capabilities.</title>
        <authorList>
            <person name="Nagy L.G."/>
            <person name="Riley R."/>
            <person name="Tritt A."/>
            <person name="Adam C."/>
            <person name="Daum C."/>
            <person name="Floudas D."/>
            <person name="Sun H."/>
            <person name="Yadav J.S."/>
            <person name="Pangilinan J."/>
            <person name="Larsson K.H."/>
            <person name="Matsuura K."/>
            <person name="Barry K."/>
            <person name="Labutti K."/>
            <person name="Kuo R."/>
            <person name="Ohm R.A."/>
            <person name="Bhattacharya S.S."/>
            <person name="Shirouzu T."/>
            <person name="Yoshinaga Y."/>
            <person name="Martin F.M."/>
            <person name="Grigoriev I.V."/>
            <person name="Hibbett D.S."/>
        </authorList>
    </citation>
    <scope>NUCLEOTIDE SEQUENCE [LARGE SCALE GENOMIC DNA]</scope>
    <source>
        <strain evidence="1 2">CBS 109695</strain>
    </source>
</reference>
<organism evidence="1 2">
    <name type="scientific">Athelia psychrophila</name>
    <dbReference type="NCBI Taxonomy" id="1759441"/>
    <lineage>
        <taxon>Eukaryota</taxon>
        <taxon>Fungi</taxon>
        <taxon>Dikarya</taxon>
        <taxon>Basidiomycota</taxon>
        <taxon>Agaricomycotina</taxon>
        <taxon>Agaricomycetes</taxon>
        <taxon>Agaricomycetidae</taxon>
        <taxon>Atheliales</taxon>
        <taxon>Atheliaceae</taxon>
        <taxon>Athelia</taxon>
    </lineage>
</organism>
<accession>A0A165YKV6</accession>
<evidence type="ECO:0000313" key="2">
    <source>
        <dbReference type="Proteomes" id="UP000076532"/>
    </source>
</evidence>
<dbReference type="EMBL" id="KV417695">
    <property type="protein sequence ID" value="KZP09669.1"/>
    <property type="molecule type" value="Genomic_DNA"/>
</dbReference>
<proteinExistence type="predicted"/>
<protein>
    <submittedName>
        <fullName evidence="1">Uncharacterized protein</fullName>
    </submittedName>
</protein>